<dbReference type="GO" id="GO:0015501">
    <property type="term" value="F:glutamate:sodium symporter activity"/>
    <property type="evidence" value="ECO:0007669"/>
    <property type="project" value="InterPro"/>
</dbReference>
<evidence type="ECO:0000256" key="2">
    <source>
        <dbReference type="SAM" id="Phobius"/>
    </source>
</evidence>
<feature type="transmembrane region" description="Helical" evidence="2">
    <location>
        <begin position="163"/>
        <end position="186"/>
    </location>
</feature>
<feature type="region of interest" description="Disordered" evidence="1">
    <location>
        <begin position="441"/>
        <end position="467"/>
    </location>
</feature>
<dbReference type="OrthoDB" id="9801557at2"/>
<sequence length="467" mass="49272">MDFTPYDLMVDVGLISVLMIVGTFMRRHFQWFRRLLIPAPITAGLLALALGPQVLGIMPFSDSLSTYSTILIAVVFAAMPYSMAFASGSFAKARNMWAYSTSMFLGQWGIFILLGAFVFAPLFGTPDWFGMMLPVGFVGGFGTAAAVGGALDSVGMEAASSLGFTAATLGTLAAIVGGIIFANWGIRTGRTSTLPEKLPWELRSGEITDEDKQPSIGKATTNPSSIEPLALHVGFITVTVMIAYFLKQWLESIFPELTIPLFALSFVVGVGGRIFLRVINRPKYLDAQTVRSISGASTDYLIAFGIASIVPSAVAGYLVPLLILFAAGVVYCTLIFFLSSPLYFGDQWLERGIFGWGWATASVATGIALLKIVDPDLKSGTLDDYGVAYVGFAPFEIGMNILAPIAVLAGFLSGLGGVALVVAVGVFVVPFFLGWMPNHGKSSGKGGSRGKGSGKGSSAASATSNAD</sequence>
<feature type="compositionally biased region" description="Low complexity" evidence="1">
    <location>
        <begin position="456"/>
        <end position="467"/>
    </location>
</feature>
<feature type="transmembrane region" description="Helical" evidence="2">
    <location>
        <begin position="70"/>
        <end position="91"/>
    </location>
</feature>
<dbReference type="GO" id="GO:0015813">
    <property type="term" value="P:L-glutamate transmembrane transport"/>
    <property type="evidence" value="ECO:0007669"/>
    <property type="project" value="InterPro"/>
</dbReference>
<feature type="transmembrane region" description="Helical" evidence="2">
    <location>
        <begin position="6"/>
        <end position="24"/>
    </location>
</feature>
<keyword evidence="2" id="KW-0812">Transmembrane</keyword>
<keyword evidence="4" id="KW-1185">Reference proteome</keyword>
<feature type="transmembrane region" description="Helical" evidence="2">
    <location>
        <begin position="385"/>
        <end position="409"/>
    </location>
</feature>
<comment type="caution">
    <text evidence="3">The sequence shown here is derived from an EMBL/GenBank/DDBJ whole genome shotgun (WGS) entry which is preliminary data.</text>
</comment>
<feature type="transmembrane region" description="Helical" evidence="2">
    <location>
        <begin position="324"/>
        <end position="344"/>
    </location>
</feature>
<reference evidence="3 4" key="1">
    <citation type="submission" date="2018-09" db="EMBL/GenBank/DDBJ databases">
        <title>Optimization and identification of Corynebacterium falsenii FN1-14 from fish paste.</title>
        <authorList>
            <person name="Daroonpunt R."/>
            <person name="Tanasupawat S."/>
        </authorList>
    </citation>
    <scope>NUCLEOTIDE SEQUENCE [LARGE SCALE GENOMIC DNA]</scope>
    <source>
        <strain evidence="3 4">FN1-14</strain>
    </source>
</reference>
<keyword evidence="2" id="KW-1133">Transmembrane helix</keyword>
<dbReference type="AlphaFoldDB" id="A0A418Q5F0"/>
<dbReference type="STRING" id="1451189.CFAL_01210"/>
<feature type="transmembrane region" description="Helical" evidence="2">
    <location>
        <begin position="415"/>
        <end position="435"/>
    </location>
</feature>
<dbReference type="GO" id="GO:0016020">
    <property type="term" value="C:membrane"/>
    <property type="evidence" value="ECO:0007669"/>
    <property type="project" value="InterPro"/>
</dbReference>
<evidence type="ECO:0000313" key="3">
    <source>
        <dbReference type="EMBL" id="RIX33863.1"/>
    </source>
</evidence>
<dbReference type="RefSeq" id="WP_119665130.1">
    <property type="nucleotide sequence ID" value="NZ_QXJK01000011.1"/>
</dbReference>
<dbReference type="Pfam" id="PF03616">
    <property type="entry name" value="Glt_symporter"/>
    <property type="match status" value="1"/>
</dbReference>
<keyword evidence="2" id="KW-0472">Membrane</keyword>
<evidence type="ECO:0000313" key="4">
    <source>
        <dbReference type="Proteomes" id="UP000285278"/>
    </source>
</evidence>
<organism evidence="3 4">
    <name type="scientific">Corynebacterium falsenii</name>
    <dbReference type="NCBI Taxonomy" id="108486"/>
    <lineage>
        <taxon>Bacteria</taxon>
        <taxon>Bacillati</taxon>
        <taxon>Actinomycetota</taxon>
        <taxon>Actinomycetes</taxon>
        <taxon>Mycobacteriales</taxon>
        <taxon>Corynebacteriaceae</taxon>
        <taxon>Corynebacterium</taxon>
    </lineage>
</organism>
<dbReference type="PANTHER" id="PTHR36178:SF1">
    <property type="entry name" value="SODIUM_GLUTAMATE SYMPORTER"/>
    <property type="match status" value="1"/>
</dbReference>
<dbReference type="InterPro" id="IPR004445">
    <property type="entry name" value="GltS"/>
</dbReference>
<protein>
    <submittedName>
        <fullName evidence="3">Sodium:glutamate symporter</fullName>
    </submittedName>
</protein>
<accession>A0A418Q5F0</accession>
<evidence type="ECO:0000256" key="1">
    <source>
        <dbReference type="SAM" id="MobiDB-lite"/>
    </source>
</evidence>
<name>A0A418Q5F0_9CORY</name>
<feature type="transmembrane region" description="Helical" evidence="2">
    <location>
        <begin position="258"/>
        <end position="280"/>
    </location>
</feature>
<feature type="transmembrane region" description="Helical" evidence="2">
    <location>
        <begin position="103"/>
        <end position="123"/>
    </location>
</feature>
<feature type="transmembrane region" description="Helical" evidence="2">
    <location>
        <begin position="36"/>
        <end position="58"/>
    </location>
</feature>
<feature type="transmembrane region" description="Helical" evidence="2">
    <location>
        <begin position="356"/>
        <end position="373"/>
    </location>
</feature>
<feature type="compositionally biased region" description="Gly residues" evidence="1">
    <location>
        <begin position="443"/>
        <end position="455"/>
    </location>
</feature>
<proteinExistence type="predicted"/>
<dbReference type="EMBL" id="QXJK01000011">
    <property type="protein sequence ID" value="RIX33863.1"/>
    <property type="molecule type" value="Genomic_DNA"/>
</dbReference>
<dbReference type="PANTHER" id="PTHR36178">
    <property type="entry name" value="SLR0625 PROTEIN"/>
    <property type="match status" value="1"/>
</dbReference>
<feature type="transmembrane region" description="Helical" evidence="2">
    <location>
        <begin position="229"/>
        <end position="246"/>
    </location>
</feature>
<gene>
    <name evidence="3" type="ORF">D3M95_09220</name>
</gene>
<dbReference type="Proteomes" id="UP000285278">
    <property type="component" value="Unassembled WGS sequence"/>
</dbReference>
<feature type="transmembrane region" description="Helical" evidence="2">
    <location>
        <begin position="300"/>
        <end position="319"/>
    </location>
</feature>